<protein>
    <recommendedName>
        <fullName evidence="11">Pesticidal crystal protein Cry22Aa Ig-like domain-containing protein</fullName>
    </recommendedName>
</protein>
<feature type="compositionally biased region" description="Acidic residues" evidence="5">
    <location>
        <begin position="815"/>
        <end position="824"/>
    </location>
</feature>
<keyword evidence="3" id="KW-0732">Signal</keyword>
<organism evidence="9 10">
    <name type="scientific">Candidatus Campbellbacteria bacterium CG22_combo_CG10-13_8_21_14_all_36_13</name>
    <dbReference type="NCBI Taxonomy" id="1974529"/>
    <lineage>
        <taxon>Bacteria</taxon>
        <taxon>Candidatus Campbelliibacteriota</taxon>
    </lineage>
</organism>
<dbReference type="EMBL" id="PCTT01000018">
    <property type="protein sequence ID" value="PIP87198.1"/>
    <property type="molecule type" value="Genomic_DNA"/>
</dbReference>
<dbReference type="Pfam" id="PF18884">
    <property type="entry name" value="TSP3_bac"/>
    <property type="match status" value="1"/>
</dbReference>
<dbReference type="Proteomes" id="UP000231143">
    <property type="component" value="Unassembled WGS sequence"/>
</dbReference>
<accession>A0A2H0DZ96</accession>
<comment type="caution">
    <text evidence="9">The sequence shown here is derived from an EMBL/GenBank/DDBJ whole genome shotgun (WGS) entry which is preliminary data.</text>
</comment>
<keyword evidence="4" id="KW-0106">Calcium</keyword>
<gene>
    <name evidence="9" type="ORF">COW81_01425</name>
</gene>
<evidence type="ECO:0000256" key="3">
    <source>
        <dbReference type="ARBA" id="ARBA00022729"/>
    </source>
</evidence>
<feature type="region of interest" description="Disordered" evidence="5">
    <location>
        <begin position="803"/>
        <end position="835"/>
    </location>
</feature>
<evidence type="ECO:0000313" key="10">
    <source>
        <dbReference type="Proteomes" id="UP000231143"/>
    </source>
</evidence>
<evidence type="ECO:0008006" key="11">
    <source>
        <dbReference type="Google" id="ProtNLM"/>
    </source>
</evidence>
<dbReference type="AlphaFoldDB" id="A0A2H0DZ96"/>
<feature type="domain" description="Pesticidal crystal protein Cry22Aa Ig-like" evidence="7">
    <location>
        <begin position="157"/>
        <end position="236"/>
    </location>
</feature>
<proteinExistence type="predicted"/>
<evidence type="ECO:0000313" key="9">
    <source>
        <dbReference type="EMBL" id="PIP87198.1"/>
    </source>
</evidence>
<evidence type="ECO:0000256" key="1">
    <source>
        <dbReference type="ARBA" id="ARBA00004613"/>
    </source>
</evidence>
<name>A0A2H0DZ96_9BACT</name>
<keyword evidence="6" id="KW-0472">Membrane</keyword>
<feature type="transmembrane region" description="Helical" evidence="6">
    <location>
        <begin position="990"/>
        <end position="1012"/>
    </location>
</feature>
<dbReference type="InterPro" id="IPR013783">
    <property type="entry name" value="Ig-like_fold"/>
</dbReference>
<evidence type="ECO:0000256" key="4">
    <source>
        <dbReference type="ARBA" id="ARBA00022837"/>
    </source>
</evidence>
<comment type="subcellular location">
    <subcellularLocation>
        <location evidence="1">Secreted</location>
    </subcellularLocation>
</comment>
<evidence type="ECO:0000256" key="5">
    <source>
        <dbReference type="SAM" id="MobiDB-lite"/>
    </source>
</evidence>
<sequence length="1025" mass="112912">MRFNKTLLFLTIFTGLSVMIFVGVSSLDADTITTNTLTTTDTSTTFISHTWRFSDTYTESKILNRVDEEYLYYIKKVYELCRLIPKSQVSQFPHFNDTAYWKEFGIPNCGQFAASTSDGDTTTTTVDSIVTSGVSGDDSTASIDTSITPEDNTPPTITILGNNPIRIQKGATYVDPGVSATDDQSSVVLYARVNTKDIIRVANISIDTSVVGENKIEYYASDNSGNKATATRIVYVYEPTTTSQISSSGSGSTSSVTTATESSEPLFDSLSTLVEPFIDVLNIGTTSTLTTASSIMEEEKINIIKPTQDSGVGGVIGIKAQSIMPITNMVFKVISFDRVVHELSARALEANYWTSEFDTKKLSNGQYFIVAEAKSSSAELIKSKKINIYIRNSTITTTTKTPTVNNLSTVKATTTTTAVATLSPDMYTSTIRSTVTWECREANITDVISCEEFMFRKNMPQECKERLVLTQAECDKIISEIKLPTECVEKGITTEARCVEYKNTIINISRECIDAGIKTESLCREFVFKKTAPKECIEAGIYTKADCEKHIFLINLPSECRNANILNVEACKKYMFEKITTSSIESSSVISPDLSAQIQGECREAGLKTIKECNTFLSKKYLPNECKEKGIENESDCNIYLTQKRIPKECRDSGIIGIQECDRFLFQKNLPKQCVGTDVVDQNTCRDFSFENNQTKIKCGDSNSCAEVIKERHMGSITSTQQKFEKIAEVVKNLENKPINIGNLMEELGEDNDIVPIVGTTTVITLIKTDETISLNQDEDLVQTSPIAIMFDTDNDGLSDDFERRIGTNPNNSDTDGDGVDDADEIKSNENPSGEGVLTIDLAPVEVALVSGATLEHPKTSGVVSEEMIIDSISNIEKTDSLGNVSDKNGYVFKGIGVPYSVVTLYIYSELPIVVTMQTDKYGNWQYELDRPLSDGEHEVYVAINDNTGKVVEKSGLLSFFVKEAQAFSVDEYLASANTTTSDGGAGSMLTFYIIITIISITLAVFLFGLFLKEKNKKEPIINEN</sequence>
<dbReference type="Pfam" id="PF16403">
    <property type="entry name" value="Bact_surface_Ig-like"/>
    <property type="match status" value="1"/>
</dbReference>
<feature type="domain" description="Bacterial Ig-like" evidence="8">
    <location>
        <begin position="871"/>
        <end position="958"/>
    </location>
</feature>
<dbReference type="InterPro" id="IPR032179">
    <property type="entry name" value="Cry22Aa_Ig-like"/>
</dbReference>
<evidence type="ECO:0000256" key="6">
    <source>
        <dbReference type="SAM" id="Phobius"/>
    </source>
</evidence>
<dbReference type="InterPro" id="IPR044016">
    <property type="entry name" value="Big_13"/>
</dbReference>
<evidence type="ECO:0000256" key="2">
    <source>
        <dbReference type="ARBA" id="ARBA00022525"/>
    </source>
</evidence>
<keyword evidence="6" id="KW-0812">Transmembrane</keyword>
<keyword evidence="6" id="KW-1133">Transmembrane helix</keyword>
<dbReference type="Pfam" id="PF19077">
    <property type="entry name" value="Big_13"/>
    <property type="match status" value="1"/>
</dbReference>
<evidence type="ECO:0000259" key="7">
    <source>
        <dbReference type="Pfam" id="PF16403"/>
    </source>
</evidence>
<evidence type="ECO:0000259" key="8">
    <source>
        <dbReference type="Pfam" id="PF19077"/>
    </source>
</evidence>
<dbReference type="Gene3D" id="2.60.40.10">
    <property type="entry name" value="Immunoglobulins"/>
    <property type="match status" value="1"/>
</dbReference>
<reference evidence="9 10" key="1">
    <citation type="submission" date="2017-09" db="EMBL/GenBank/DDBJ databases">
        <title>Depth-based differentiation of microbial function through sediment-hosted aquifers and enrichment of novel symbionts in the deep terrestrial subsurface.</title>
        <authorList>
            <person name="Probst A.J."/>
            <person name="Ladd B."/>
            <person name="Jarett J.K."/>
            <person name="Geller-Mcgrath D.E."/>
            <person name="Sieber C.M."/>
            <person name="Emerson J.B."/>
            <person name="Anantharaman K."/>
            <person name="Thomas B.C."/>
            <person name="Malmstrom R."/>
            <person name="Stieglmeier M."/>
            <person name="Klingl A."/>
            <person name="Woyke T."/>
            <person name="Ryan C.M."/>
            <person name="Banfield J.F."/>
        </authorList>
    </citation>
    <scope>NUCLEOTIDE SEQUENCE [LARGE SCALE GENOMIC DNA]</scope>
    <source>
        <strain evidence="9">CG22_combo_CG10-13_8_21_14_all_36_13</strain>
    </source>
</reference>
<dbReference type="InterPro" id="IPR059100">
    <property type="entry name" value="TSP3_bac"/>
</dbReference>
<keyword evidence="2" id="KW-0964">Secreted</keyword>